<evidence type="ECO:0000256" key="1">
    <source>
        <dbReference type="SAM" id="Phobius"/>
    </source>
</evidence>
<sequence>MFATVLLVMLPFVWFGMVTAISFIETPLKFKAPGMTHALGVGIGRLVFKVLNIVEAALSVLIIGAWTQQQGLVTMPAGILLAIAAAALALQMLVLRPAMGQRTKALSDTALTHTGSTAVKAKVATATHVSYIVSEMLKVAALPLAGILIVLELAA</sequence>
<keyword evidence="3" id="KW-1185">Reference proteome</keyword>
<evidence type="ECO:0000313" key="2">
    <source>
        <dbReference type="EMBL" id="MBP2413815.1"/>
    </source>
</evidence>
<dbReference type="EMBL" id="JAGIOI010000001">
    <property type="protein sequence ID" value="MBP2413815.1"/>
    <property type="molecule type" value="Genomic_DNA"/>
</dbReference>
<feature type="transmembrane region" description="Helical" evidence="1">
    <location>
        <begin position="46"/>
        <end position="66"/>
    </location>
</feature>
<name>A0ABS4YYD6_9MICC</name>
<reference evidence="2 3" key="1">
    <citation type="submission" date="2021-03" db="EMBL/GenBank/DDBJ databases">
        <title>Sequencing the genomes of 1000 actinobacteria strains.</title>
        <authorList>
            <person name="Klenk H.-P."/>
        </authorList>
    </citation>
    <scope>NUCLEOTIDE SEQUENCE [LARGE SCALE GENOMIC DNA]</scope>
    <source>
        <strain evidence="2 3">DSM 16005</strain>
    </source>
</reference>
<dbReference type="RefSeq" id="WP_209681366.1">
    <property type="nucleotide sequence ID" value="NZ_JAGIOI010000001.1"/>
</dbReference>
<feature type="transmembrane region" description="Helical" evidence="1">
    <location>
        <begin position="6"/>
        <end position="25"/>
    </location>
</feature>
<dbReference type="Proteomes" id="UP000711614">
    <property type="component" value="Unassembled WGS sequence"/>
</dbReference>
<evidence type="ECO:0000313" key="3">
    <source>
        <dbReference type="Proteomes" id="UP000711614"/>
    </source>
</evidence>
<keyword evidence="1" id="KW-1133">Transmembrane helix</keyword>
<keyword evidence="1" id="KW-0472">Membrane</keyword>
<proteinExistence type="predicted"/>
<keyword evidence="1" id="KW-0812">Transmembrane</keyword>
<gene>
    <name evidence="2" type="ORF">JOF48_002614</name>
</gene>
<comment type="caution">
    <text evidence="2">The sequence shown here is derived from an EMBL/GenBank/DDBJ whole genome shotgun (WGS) entry which is preliminary data.</text>
</comment>
<organism evidence="2 3">
    <name type="scientific">Arthrobacter stackebrandtii</name>
    <dbReference type="NCBI Taxonomy" id="272161"/>
    <lineage>
        <taxon>Bacteria</taxon>
        <taxon>Bacillati</taxon>
        <taxon>Actinomycetota</taxon>
        <taxon>Actinomycetes</taxon>
        <taxon>Micrococcales</taxon>
        <taxon>Micrococcaceae</taxon>
        <taxon>Arthrobacter</taxon>
    </lineage>
</organism>
<protein>
    <recommendedName>
        <fullName evidence="4">DUF4149 domain-containing protein</fullName>
    </recommendedName>
</protein>
<accession>A0ABS4YYD6</accession>
<feature type="transmembrane region" description="Helical" evidence="1">
    <location>
        <begin position="72"/>
        <end position="95"/>
    </location>
</feature>
<evidence type="ECO:0008006" key="4">
    <source>
        <dbReference type="Google" id="ProtNLM"/>
    </source>
</evidence>